<name>A3NYV7_BURP0</name>
<evidence type="ECO:0000313" key="2">
    <source>
        <dbReference type="EMBL" id="ABN91336.1"/>
    </source>
</evidence>
<evidence type="ECO:0000256" key="1">
    <source>
        <dbReference type="SAM" id="MobiDB-lite"/>
    </source>
</evidence>
<feature type="region of interest" description="Disordered" evidence="1">
    <location>
        <begin position="31"/>
        <end position="54"/>
    </location>
</feature>
<sequence>MLNIDLRQACAASLNIAFLLPIDDVSHAKTRAESLSDRMAKKPRSLSTARARLP</sequence>
<organism evidence="2 3">
    <name type="scientific">Burkholderia pseudomallei (strain 1106a)</name>
    <dbReference type="NCBI Taxonomy" id="357348"/>
    <lineage>
        <taxon>Bacteria</taxon>
        <taxon>Pseudomonadati</taxon>
        <taxon>Pseudomonadota</taxon>
        <taxon>Betaproteobacteria</taxon>
        <taxon>Burkholderiales</taxon>
        <taxon>Burkholderiaceae</taxon>
        <taxon>Burkholderia</taxon>
        <taxon>pseudomallei group</taxon>
    </lineage>
</organism>
<feature type="compositionally biased region" description="Basic and acidic residues" evidence="1">
    <location>
        <begin position="31"/>
        <end position="40"/>
    </location>
</feature>
<dbReference type="HOGENOM" id="CLU_3041223_0_0_4"/>
<protein>
    <submittedName>
        <fullName evidence="2">Uncharacterized protein</fullName>
    </submittedName>
</protein>
<proteinExistence type="predicted"/>
<dbReference type="AlphaFoldDB" id="A3NYV7"/>
<reference evidence="2 3" key="1">
    <citation type="submission" date="2007-02" db="EMBL/GenBank/DDBJ databases">
        <authorList>
            <person name="DeShazer D."/>
            <person name="Woods D.E."/>
            <person name="Nierman W.C."/>
        </authorList>
    </citation>
    <scope>NUCLEOTIDE SEQUENCE [LARGE SCALE GENOMIC DNA]</scope>
    <source>
        <strain evidence="2 3">1106a</strain>
    </source>
</reference>
<dbReference type="EMBL" id="CP000572">
    <property type="protein sequence ID" value="ABN91336.1"/>
    <property type="molecule type" value="Genomic_DNA"/>
</dbReference>
<evidence type="ECO:0000313" key="3">
    <source>
        <dbReference type="Proteomes" id="UP000006738"/>
    </source>
</evidence>
<dbReference type="Proteomes" id="UP000006738">
    <property type="component" value="Chromosome I"/>
</dbReference>
<accession>A3NYV7</accession>
<dbReference type="KEGG" id="bpl:BURPS1106A_3290"/>
<gene>
    <name evidence="2" type="ordered locus">BURPS1106A_3290</name>
</gene>